<evidence type="ECO:0000313" key="3">
    <source>
        <dbReference type="EMBL" id="QMV40805.1"/>
    </source>
</evidence>
<gene>
    <name evidence="3" type="ORF">FPL14_05980</name>
</gene>
<evidence type="ECO:0000259" key="2">
    <source>
        <dbReference type="Pfam" id="PF01636"/>
    </source>
</evidence>
<dbReference type="InterPro" id="IPR011009">
    <property type="entry name" value="Kinase-like_dom_sf"/>
</dbReference>
<organism evidence="3 4">
    <name type="scientific">Cohnella cholangitidis</name>
    <dbReference type="NCBI Taxonomy" id="2598458"/>
    <lineage>
        <taxon>Bacteria</taxon>
        <taxon>Bacillati</taxon>
        <taxon>Bacillota</taxon>
        <taxon>Bacilli</taxon>
        <taxon>Bacillales</taxon>
        <taxon>Paenibacillaceae</taxon>
        <taxon>Cohnella</taxon>
    </lineage>
</organism>
<feature type="domain" description="Aminoglycoside phosphotransferase" evidence="2">
    <location>
        <begin position="97"/>
        <end position="310"/>
    </location>
</feature>
<dbReference type="Pfam" id="PF01636">
    <property type="entry name" value="APH"/>
    <property type="match status" value="1"/>
</dbReference>
<feature type="region of interest" description="Disordered" evidence="1">
    <location>
        <begin position="1"/>
        <end position="35"/>
    </location>
</feature>
<reference evidence="3 4" key="1">
    <citation type="submission" date="2019-07" db="EMBL/GenBank/DDBJ databases">
        <authorList>
            <person name="Kim J.K."/>
            <person name="Cheong H.-M."/>
            <person name="Choi Y."/>
            <person name="Hwang K.J."/>
            <person name="Lee S."/>
            <person name="Choi C."/>
        </authorList>
    </citation>
    <scope>NUCLEOTIDE SEQUENCE [LARGE SCALE GENOMIC DNA]</scope>
    <source>
        <strain evidence="3 4">KS 22</strain>
    </source>
</reference>
<evidence type="ECO:0000313" key="4">
    <source>
        <dbReference type="Proteomes" id="UP000515679"/>
    </source>
</evidence>
<protein>
    <submittedName>
        <fullName evidence="3">Phosphotransferase</fullName>
    </submittedName>
</protein>
<dbReference type="KEGG" id="cchl:FPL14_05980"/>
<sequence length="393" mass="45622">MLKPNDSGGYEKGREDGFKRGKQDGFNKGREDARELVHNPPLNEISLKWRENRCADKFTGYFGHSVTLNDTNMECLKDTVKSTIWKLEITANKNSYPIILKIFKAPVLNQDLIELNMYRKASGLLPDLMPTIYSVEEGPNGQDIWVYMEFVPQLKGQVIFTPDYFDKIIPALAKLHSQTYNDRFYEQWDLFAGWLPLYHSEAATLDRQKTNKQTLEYLDKAMSHPDLQPRLDSSYDRLKGILLKGPEFFPELVQAGKSIIHNDLQTPNIGCGNVAEENWNIKFIDWEGARFAPCWFDMFNLIGVFFAYRKDWRKDEEAVIRRCAHLYAAEMGKHGIAFQEDPVKLYKMAYLQRILERSLFLQLQWGTEGQKPAFLLDSYLDKINGWGKELGIY</sequence>
<evidence type="ECO:0000256" key="1">
    <source>
        <dbReference type="SAM" id="MobiDB-lite"/>
    </source>
</evidence>
<accession>A0A7G5BV21</accession>
<dbReference type="EMBL" id="CP041969">
    <property type="protein sequence ID" value="QMV40805.1"/>
    <property type="molecule type" value="Genomic_DNA"/>
</dbReference>
<dbReference type="SUPFAM" id="SSF56112">
    <property type="entry name" value="Protein kinase-like (PK-like)"/>
    <property type="match status" value="1"/>
</dbReference>
<dbReference type="InterPro" id="IPR002575">
    <property type="entry name" value="Aminoglycoside_PTrfase"/>
</dbReference>
<keyword evidence="4" id="KW-1185">Reference proteome</keyword>
<proteinExistence type="predicted"/>
<dbReference type="Gene3D" id="3.90.1200.10">
    <property type="match status" value="1"/>
</dbReference>
<dbReference type="GO" id="GO:0016740">
    <property type="term" value="F:transferase activity"/>
    <property type="evidence" value="ECO:0007669"/>
    <property type="project" value="UniProtKB-KW"/>
</dbReference>
<dbReference type="Proteomes" id="UP000515679">
    <property type="component" value="Chromosome"/>
</dbReference>
<feature type="compositionally biased region" description="Basic and acidic residues" evidence="1">
    <location>
        <begin position="9"/>
        <end position="35"/>
    </location>
</feature>
<name>A0A7G5BV21_9BACL</name>
<dbReference type="RefSeq" id="WP_182302162.1">
    <property type="nucleotide sequence ID" value="NZ_CP041969.1"/>
</dbReference>
<keyword evidence="3" id="KW-0808">Transferase</keyword>
<dbReference type="AlphaFoldDB" id="A0A7G5BV21"/>